<keyword evidence="3" id="KW-1185">Reference proteome</keyword>
<feature type="chain" id="PRO_5045911545" evidence="1">
    <location>
        <begin position="25"/>
        <end position="176"/>
    </location>
</feature>
<gene>
    <name evidence="2" type="ORF">IB285_12715</name>
</gene>
<comment type="caution">
    <text evidence="2">The sequence shown here is derived from an EMBL/GenBank/DDBJ whole genome shotgun (WGS) entry which is preliminary data.</text>
</comment>
<accession>A0ABR8KY19</accession>
<evidence type="ECO:0000256" key="1">
    <source>
        <dbReference type="SAM" id="SignalP"/>
    </source>
</evidence>
<proteinExistence type="predicted"/>
<evidence type="ECO:0000313" key="3">
    <source>
        <dbReference type="Proteomes" id="UP000635384"/>
    </source>
</evidence>
<name>A0ABR8KY19_9SPHN</name>
<evidence type="ECO:0000313" key="2">
    <source>
        <dbReference type="EMBL" id="MBD2843116.1"/>
    </source>
</evidence>
<organism evidence="2 3">
    <name type="scientific">Erythrobacter rubeus</name>
    <dbReference type="NCBI Taxonomy" id="2760803"/>
    <lineage>
        <taxon>Bacteria</taxon>
        <taxon>Pseudomonadati</taxon>
        <taxon>Pseudomonadota</taxon>
        <taxon>Alphaproteobacteria</taxon>
        <taxon>Sphingomonadales</taxon>
        <taxon>Erythrobacteraceae</taxon>
        <taxon>Erythrobacter/Porphyrobacter group</taxon>
        <taxon>Erythrobacter</taxon>
    </lineage>
</organism>
<keyword evidence="1" id="KW-0732">Signal</keyword>
<reference evidence="2 3" key="1">
    <citation type="submission" date="2020-09" db="EMBL/GenBank/DDBJ databases">
        <authorList>
            <person name="Yoon J.-W."/>
        </authorList>
    </citation>
    <scope>NUCLEOTIDE SEQUENCE [LARGE SCALE GENOMIC DNA]</scope>
    <source>
        <strain evidence="2 3">KMU-140</strain>
    </source>
</reference>
<feature type="signal peptide" evidence="1">
    <location>
        <begin position="1"/>
        <end position="24"/>
    </location>
</feature>
<dbReference type="Pfam" id="PF14352">
    <property type="entry name" value="DUF4402"/>
    <property type="match status" value="1"/>
</dbReference>
<dbReference type="Proteomes" id="UP000635384">
    <property type="component" value="Unassembled WGS sequence"/>
</dbReference>
<dbReference type="InterPro" id="IPR025514">
    <property type="entry name" value="DUF4402"/>
</dbReference>
<protein>
    <submittedName>
        <fullName evidence="2">DUF4402 domain-containing protein</fullName>
    </submittedName>
</protein>
<dbReference type="RefSeq" id="WP_190788514.1">
    <property type="nucleotide sequence ID" value="NZ_JACXLC010000001.1"/>
</dbReference>
<sequence length="176" mass="18118">MRKHPSYAIAAAIAALLAPQSAFAEPGNTVQESGAAAAEVADPATIQRISDLRFGRFASPGTASSIRINVDGSFDAVGDVASSTNMAQPASGRGPAQFRVEQAGNRGGTVFIPGDITLSNGSATIGVTNITGRLVVISGFGRQRVYRLDMGGTLQIEGNQAPGSYIGDFDVTVIYN</sequence>
<dbReference type="EMBL" id="JACXLC010000001">
    <property type="protein sequence ID" value="MBD2843116.1"/>
    <property type="molecule type" value="Genomic_DNA"/>
</dbReference>